<dbReference type="AlphaFoldDB" id="A0A0C3QA11"/>
<keyword evidence="2" id="KW-1185">Reference proteome</keyword>
<dbReference type="Proteomes" id="UP000054248">
    <property type="component" value="Unassembled WGS sequence"/>
</dbReference>
<evidence type="ECO:0000313" key="2">
    <source>
        <dbReference type="Proteomes" id="UP000054248"/>
    </source>
</evidence>
<name>A0A0C3QA11_9AGAM</name>
<organism evidence="1 2">
    <name type="scientific">Tulasnella calospora MUT 4182</name>
    <dbReference type="NCBI Taxonomy" id="1051891"/>
    <lineage>
        <taxon>Eukaryota</taxon>
        <taxon>Fungi</taxon>
        <taxon>Dikarya</taxon>
        <taxon>Basidiomycota</taxon>
        <taxon>Agaricomycotina</taxon>
        <taxon>Agaricomycetes</taxon>
        <taxon>Cantharellales</taxon>
        <taxon>Tulasnellaceae</taxon>
        <taxon>Tulasnella</taxon>
    </lineage>
</organism>
<proteinExistence type="predicted"/>
<sequence>MATAKRVSSTTQLFQRVKDLSMTIVTSSTAERVFGTLPHEAREDTLIVLDADYVNELNPQQHRYFIVCPDPATYSVVFEIMLSKRVVAQPKIKSSYWRNVVAKIERGETYTGAPSVPSVPQEHELVHARPERKIIDAAAQADIVTMIISMFIQRSSLALMNVNNTLRHLRLAAPDLTHDHQLGPTGQPTCLATILTHTKPWSPRAVRCAERLASQEVKRLMGQFRLKYHALVDKCRYDTRINLNREGAMEMVDKTQNRRERKKWMVTQIKEINRFKWDADVMLSEYRAITSHCRNLQIACIAAANDAYHVDIIIVPVNPFPVPLLS</sequence>
<dbReference type="HOGENOM" id="CLU_799725_0_0_1"/>
<accession>A0A0C3QA11</accession>
<reference evidence="2" key="2">
    <citation type="submission" date="2015-01" db="EMBL/GenBank/DDBJ databases">
        <title>Evolutionary Origins and Diversification of the Mycorrhizal Mutualists.</title>
        <authorList>
            <consortium name="DOE Joint Genome Institute"/>
            <consortium name="Mycorrhizal Genomics Consortium"/>
            <person name="Kohler A."/>
            <person name="Kuo A."/>
            <person name="Nagy L.G."/>
            <person name="Floudas D."/>
            <person name="Copeland A."/>
            <person name="Barry K.W."/>
            <person name="Cichocki N."/>
            <person name="Veneault-Fourrey C."/>
            <person name="LaButti K."/>
            <person name="Lindquist E.A."/>
            <person name="Lipzen A."/>
            <person name="Lundell T."/>
            <person name="Morin E."/>
            <person name="Murat C."/>
            <person name="Riley R."/>
            <person name="Ohm R."/>
            <person name="Sun H."/>
            <person name="Tunlid A."/>
            <person name="Henrissat B."/>
            <person name="Grigoriev I.V."/>
            <person name="Hibbett D.S."/>
            <person name="Martin F."/>
        </authorList>
    </citation>
    <scope>NUCLEOTIDE SEQUENCE [LARGE SCALE GENOMIC DNA]</scope>
    <source>
        <strain evidence="2">MUT 4182</strain>
    </source>
</reference>
<evidence type="ECO:0000313" key="1">
    <source>
        <dbReference type="EMBL" id="KIO26990.1"/>
    </source>
</evidence>
<gene>
    <name evidence="1" type="ORF">M407DRAFT_233930</name>
</gene>
<dbReference type="OrthoDB" id="3246884at2759"/>
<protein>
    <submittedName>
        <fullName evidence="1">Uncharacterized protein</fullName>
    </submittedName>
</protein>
<reference evidence="1 2" key="1">
    <citation type="submission" date="2014-04" db="EMBL/GenBank/DDBJ databases">
        <authorList>
            <consortium name="DOE Joint Genome Institute"/>
            <person name="Kuo A."/>
            <person name="Girlanda M."/>
            <person name="Perotto S."/>
            <person name="Kohler A."/>
            <person name="Nagy L.G."/>
            <person name="Floudas D."/>
            <person name="Copeland A."/>
            <person name="Barry K.W."/>
            <person name="Cichocki N."/>
            <person name="Veneault-Fourrey C."/>
            <person name="LaButti K."/>
            <person name="Lindquist E.A."/>
            <person name="Lipzen A."/>
            <person name="Lundell T."/>
            <person name="Morin E."/>
            <person name="Murat C."/>
            <person name="Sun H."/>
            <person name="Tunlid A."/>
            <person name="Henrissat B."/>
            <person name="Grigoriev I.V."/>
            <person name="Hibbett D.S."/>
            <person name="Martin F."/>
            <person name="Nordberg H.P."/>
            <person name="Cantor M.N."/>
            <person name="Hua S.X."/>
        </authorList>
    </citation>
    <scope>NUCLEOTIDE SEQUENCE [LARGE SCALE GENOMIC DNA]</scope>
    <source>
        <strain evidence="1 2">MUT 4182</strain>
    </source>
</reference>
<dbReference type="EMBL" id="KN823016">
    <property type="protein sequence ID" value="KIO26990.1"/>
    <property type="molecule type" value="Genomic_DNA"/>
</dbReference>